<name>A0A0G0PXS7_9BACT</name>
<feature type="transmembrane region" description="Helical" evidence="6">
    <location>
        <begin position="188"/>
        <end position="211"/>
    </location>
</feature>
<dbReference type="Pfam" id="PF00892">
    <property type="entry name" value="EamA"/>
    <property type="match status" value="2"/>
</dbReference>
<evidence type="ECO:0000259" key="7">
    <source>
        <dbReference type="Pfam" id="PF00892"/>
    </source>
</evidence>
<feature type="domain" description="EamA" evidence="7">
    <location>
        <begin position="163"/>
        <end position="294"/>
    </location>
</feature>
<evidence type="ECO:0000256" key="6">
    <source>
        <dbReference type="SAM" id="Phobius"/>
    </source>
</evidence>
<keyword evidence="4 6" id="KW-1133">Transmembrane helix</keyword>
<accession>A0A0G0PXS7</accession>
<dbReference type="AlphaFoldDB" id="A0A0G0PXS7"/>
<feature type="transmembrane region" description="Helical" evidence="6">
    <location>
        <begin position="131"/>
        <end position="147"/>
    </location>
</feature>
<gene>
    <name evidence="8" type="ORF">UT63_C0035G0011</name>
</gene>
<feature type="transmembrane region" description="Helical" evidence="6">
    <location>
        <begin position="7"/>
        <end position="24"/>
    </location>
</feature>
<evidence type="ECO:0000256" key="5">
    <source>
        <dbReference type="ARBA" id="ARBA00023136"/>
    </source>
</evidence>
<protein>
    <recommendedName>
        <fullName evidence="7">EamA domain-containing protein</fullName>
    </recommendedName>
</protein>
<evidence type="ECO:0000256" key="2">
    <source>
        <dbReference type="ARBA" id="ARBA00022475"/>
    </source>
</evidence>
<feature type="transmembrane region" description="Helical" evidence="6">
    <location>
        <begin position="36"/>
        <end position="59"/>
    </location>
</feature>
<dbReference type="GO" id="GO:0005886">
    <property type="term" value="C:plasma membrane"/>
    <property type="evidence" value="ECO:0007669"/>
    <property type="project" value="UniProtKB-SubCell"/>
</dbReference>
<dbReference type="InterPro" id="IPR037185">
    <property type="entry name" value="EmrE-like"/>
</dbReference>
<feature type="transmembrane region" description="Helical" evidence="6">
    <location>
        <begin position="71"/>
        <end position="92"/>
    </location>
</feature>
<dbReference type="SUPFAM" id="SSF103481">
    <property type="entry name" value="Multidrug resistance efflux transporter EmrE"/>
    <property type="match status" value="2"/>
</dbReference>
<organism evidence="8 9">
    <name type="scientific">Candidatus Gottesmanbacteria bacterium GW2011_GWC2_39_8</name>
    <dbReference type="NCBI Taxonomy" id="1618450"/>
    <lineage>
        <taxon>Bacteria</taxon>
        <taxon>Candidatus Gottesmaniibacteriota</taxon>
    </lineage>
</organism>
<dbReference type="InterPro" id="IPR000620">
    <property type="entry name" value="EamA_dom"/>
</dbReference>
<dbReference type="PANTHER" id="PTHR32322">
    <property type="entry name" value="INNER MEMBRANE TRANSPORTER"/>
    <property type="match status" value="1"/>
</dbReference>
<evidence type="ECO:0000256" key="3">
    <source>
        <dbReference type="ARBA" id="ARBA00022692"/>
    </source>
</evidence>
<evidence type="ECO:0000313" key="8">
    <source>
        <dbReference type="EMBL" id="KKR32698.1"/>
    </source>
</evidence>
<evidence type="ECO:0000256" key="1">
    <source>
        <dbReference type="ARBA" id="ARBA00004651"/>
    </source>
</evidence>
<keyword evidence="3 6" id="KW-0812">Transmembrane</keyword>
<dbReference type="Proteomes" id="UP000034539">
    <property type="component" value="Unassembled WGS sequence"/>
</dbReference>
<reference evidence="8 9" key="1">
    <citation type="journal article" date="2015" name="Nature">
        <title>rRNA introns, odd ribosomes, and small enigmatic genomes across a large radiation of phyla.</title>
        <authorList>
            <person name="Brown C.T."/>
            <person name="Hug L.A."/>
            <person name="Thomas B.C."/>
            <person name="Sharon I."/>
            <person name="Castelle C.J."/>
            <person name="Singh A."/>
            <person name="Wilkins M.J."/>
            <person name="Williams K.H."/>
            <person name="Banfield J.F."/>
        </authorList>
    </citation>
    <scope>NUCLEOTIDE SEQUENCE [LARGE SCALE GENOMIC DNA]</scope>
</reference>
<dbReference type="PANTHER" id="PTHR32322:SF18">
    <property type="entry name" value="S-ADENOSYLMETHIONINE_S-ADENOSYLHOMOCYSTEINE TRANSPORTER"/>
    <property type="match status" value="1"/>
</dbReference>
<comment type="caution">
    <text evidence="8">The sequence shown here is derived from an EMBL/GenBank/DDBJ whole genome shotgun (WGS) entry which is preliminary data.</text>
</comment>
<feature type="domain" description="EamA" evidence="7">
    <location>
        <begin position="11"/>
        <end position="146"/>
    </location>
</feature>
<evidence type="ECO:0000256" key="4">
    <source>
        <dbReference type="ARBA" id="ARBA00022989"/>
    </source>
</evidence>
<dbReference type="InterPro" id="IPR050638">
    <property type="entry name" value="AA-Vitamin_Transporters"/>
</dbReference>
<comment type="subcellular location">
    <subcellularLocation>
        <location evidence="1">Cell membrane</location>
        <topology evidence="1">Multi-pass membrane protein</topology>
    </subcellularLocation>
</comment>
<sequence>MNYIKKIVSFGPPFIILAALLWSFDGVLRRSLYSLPPAVIVFYEHLLGAIILLPIFLKLISEVRKMGKKEWSSIILVSLFSGALGTIFYTAALGMVNYIQFSVVVLLQQLQPLWAILAAHIILKEKISKDFARWAGLGIIAAYFITFRDLRMNLTSGNGTLIAGILALSAGAMWAISTSFSKVVLSKVSYWTATSLRFMIAPVFALLFVFGQGQQKFLTQIAPSQWLTLLTITFSTGMVALIIYYFGLRKTPARVSTICELTWPASAIFIDYLMFKQTLSVTQIIGVAMLLISIKNVTRYQK</sequence>
<keyword evidence="5 6" id="KW-0472">Membrane</keyword>
<feature type="transmembrane region" description="Helical" evidence="6">
    <location>
        <begin position="281"/>
        <end position="298"/>
    </location>
</feature>
<feature type="transmembrane region" description="Helical" evidence="6">
    <location>
        <begin position="159"/>
        <end position="176"/>
    </location>
</feature>
<dbReference type="EMBL" id="LBXN01000035">
    <property type="protein sequence ID" value="KKR32698.1"/>
    <property type="molecule type" value="Genomic_DNA"/>
</dbReference>
<feature type="transmembrane region" description="Helical" evidence="6">
    <location>
        <begin position="226"/>
        <end position="246"/>
    </location>
</feature>
<keyword evidence="2" id="KW-1003">Cell membrane</keyword>
<proteinExistence type="predicted"/>
<evidence type="ECO:0000313" key="9">
    <source>
        <dbReference type="Proteomes" id="UP000034539"/>
    </source>
</evidence>